<name>A0AAW2XT88_9LAMI</name>
<organism evidence="4">
    <name type="scientific">Sesamum latifolium</name>
    <dbReference type="NCBI Taxonomy" id="2727402"/>
    <lineage>
        <taxon>Eukaryota</taxon>
        <taxon>Viridiplantae</taxon>
        <taxon>Streptophyta</taxon>
        <taxon>Embryophyta</taxon>
        <taxon>Tracheophyta</taxon>
        <taxon>Spermatophyta</taxon>
        <taxon>Magnoliopsida</taxon>
        <taxon>eudicotyledons</taxon>
        <taxon>Gunneridae</taxon>
        <taxon>Pentapetalae</taxon>
        <taxon>asterids</taxon>
        <taxon>lamiids</taxon>
        <taxon>Lamiales</taxon>
        <taxon>Pedaliaceae</taxon>
        <taxon>Sesamum</taxon>
    </lineage>
</organism>
<accession>A0AAW2XT88</accession>
<evidence type="ECO:0000259" key="3">
    <source>
        <dbReference type="Pfam" id="PF14368"/>
    </source>
</evidence>
<dbReference type="PANTHER" id="PTHR35747">
    <property type="entry name" value="BIFUNCTIONAL INHIBITOR/LIPID-TRANSFER PROTEIN/SEED STORAGE 2S ALBUMIN SUPERFAMILY PROTEIN"/>
    <property type="match status" value="1"/>
</dbReference>
<dbReference type="Gene3D" id="1.10.110.10">
    <property type="entry name" value="Plant lipid-transfer and hydrophobic proteins"/>
    <property type="match status" value="1"/>
</dbReference>
<feature type="domain" description="Bifunctional inhibitor/plant lipid transfer protein/seed storage helical" evidence="3">
    <location>
        <begin position="14"/>
        <end position="108"/>
    </location>
</feature>
<feature type="compositionally biased region" description="Polar residues" evidence="1">
    <location>
        <begin position="144"/>
        <end position="154"/>
    </location>
</feature>
<reference evidence="4" key="2">
    <citation type="journal article" date="2024" name="Plant">
        <title>Genomic evolution and insights into agronomic trait innovations of Sesamum species.</title>
        <authorList>
            <person name="Miao H."/>
            <person name="Wang L."/>
            <person name="Qu L."/>
            <person name="Liu H."/>
            <person name="Sun Y."/>
            <person name="Le M."/>
            <person name="Wang Q."/>
            <person name="Wei S."/>
            <person name="Zheng Y."/>
            <person name="Lin W."/>
            <person name="Duan Y."/>
            <person name="Cao H."/>
            <person name="Xiong S."/>
            <person name="Wang X."/>
            <person name="Wei L."/>
            <person name="Li C."/>
            <person name="Ma Q."/>
            <person name="Ju M."/>
            <person name="Zhao R."/>
            <person name="Li G."/>
            <person name="Mu C."/>
            <person name="Tian Q."/>
            <person name="Mei H."/>
            <person name="Zhang T."/>
            <person name="Gao T."/>
            <person name="Zhang H."/>
        </authorList>
    </citation>
    <scope>NUCLEOTIDE SEQUENCE</scope>
    <source>
        <strain evidence="4">KEN1</strain>
    </source>
</reference>
<comment type="caution">
    <text evidence="4">The sequence shown here is derived from an EMBL/GenBank/DDBJ whole genome shotgun (WGS) entry which is preliminary data.</text>
</comment>
<keyword evidence="2" id="KW-0732">Signal</keyword>
<evidence type="ECO:0000256" key="1">
    <source>
        <dbReference type="SAM" id="MobiDB-lite"/>
    </source>
</evidence>
<feature type="signal peptide" evidence="2">
    <location>
        <begin position="1"/>
        <end position="19"/>
    </location>
</feature>
<dbReference type="InterPro" id="IPR016140">
    <property type="entry name" value="Bifunc_inhib/LTP/seed_store"/>
</dbReference>
<dbReference type="SUPFAM" id="SSF47699">
    <property type="entry name" value="Bifunctional inhibitor/lipid-transfer protein/seed storage 2S albumin"/>
    <property type="match status" value="1"/>
</dbReference>
<feature type="chain" id="PRO_5043845262" description="Bifunctional inhibitor/plant lipid transfer protein/seed storage helical domain-containing protein" evidence="2">
    <location>
        <begin position="20"/>
        <end position="228"/>
    </location>
</feature>
<sequence length="228" mass="23641">MNHILLLLLHCLSVTSTAADSPPTTAPTACSDELVTFSTCLPYVAVFPNNLTDSPSTLCCDDVAAVFGNGSSVCLCYFLLRPKILGFPLNSTKLLSLTSVCPLKDKSSKADFSLETLCSGSAALPPFQSITGADSPPPPLRASAQESSGNSSTEEPAGGNPPTEEPAGGNSSTDEPAGGSSSTEKPADKLPPRPSSSAIPVTISSATQRTFTFTWALLRFPVYILTPL</sequence>
<dbReference type="InterPro" id="IPR036312">
    <property type="entry name" value="Bifun_inhib/LTP/seed_sf"/>
</dbReference>
<proteinExistence type="predicted"/>
<reference evidence="4" key="1">
    <citation type="submission" date="2020-06" db="EMBL/GenBank/DDBJ databases">
        <authorList>
            <person name="Li T."/>
            <person name="Hu X."/>
            <person name="Zhang T."/>
            <person name="Song X."/>
            <person name="Zhang H."/>
            <person name="Dai N."/>
            <person name="Sheng W."/>
            <person name="Hou X."/>
            <person name="Wei L."/>
        </authorList>
    </citation>
    <scope>NUCLEOTIDE SEQUENCE</scope>
    <source>
        <strain evidence="4">KEN1</strain>
        <tissue evidence="4">Leaf</tissue>
    </source>
</reference>
<dbReference type="InterPro" id="IPR053353">
    <property type="entry name" value="Plant_LTP_GPI-anchored"/>
</dbReference>
<feature type="region of interest" description="Disordered" evidence="1">
    <location>
        <begin position="128"/>
        <end position="201"/>
    </location>
</feature>
<dbReference type="Pfam" id="PF14368">
    <property type="entry name" value="LTP_2"/>
    <property type="match status" value="1"/>
</dbReference>
<protein>
    <recommendedName>
        <fullName evidence="3">Bifunctional inhibitor/plant lipid transfer protein/seed storage helical domain-containing protein</fullName>
    </recommendedName>
</protein>
<gene>
    <name evidence="4" type="ORF">Slati_1057200</name>
</gene>
<dbReference type="PANTHER" id="PTHR35747:SF2">
    <property type="entry name" value="NON-SPECIFIC LIPID TRANSFER PROTEIN GPI-ANCHORED 25"/>
    <property type="match status" value="1"/>
</dbReference>
<dbReference type="AlphaFoldDB" id="A0AAW2XT88"/>
<feature type="compositionally biased region" description="Polar residues" evidence="1">
    <location>
        <begin position="169"/>
        <end position="184"/>
    </location>
</feature>
<evidence type="ECO:0000256" key="2">
    <source>
        <dbReference type="SAM" id="SignalP"/>
    </source>
</evidence>
<evidence type="ECO:0000313" key="4">
    <source>
        <dbReference type="EMBL" id="KAL0457180.1"/>
    </source>
</evidence>
<dbReference type="EMBL" id="JACGWN010000003">
    <property type="protein sequence ID" value="KAL0457180.1"/>
    <property type="molecule type" value="Genomic_DNA"/>
</dbReference>